<evidence type="ECO:0000313" key="1">
    <source>
        <dbReference type="EMBL" id="CBX92566.1"/>
    </source>
</evidence>
<dbReference type="PANTHER" id="PTHR46865">
    <property type="entry name" value="OXIDOREDUCTASE-RELATED"/>
    <property type="match status" value="1"/>
</dbReference>
<dbReference type="OMA" id="KSEWAIW"/>
<protein>
    <recommendedName>
        <fullName evidence="3">FAD-binding domain-containing protein</fullName>
    </recommendedName>
</protein>
<keyword evidence="2" id="KW-1185">Reference proteome</keyword>
<dbReference type="Proteomes" id="UP000002668">
    <property type="component" value="Genome"/>
</dbReference>
<dbReference type="OrthoDB" id="655030at2759"/>
<name>E4ZMW3_LEPMJ</name>
<dbReference type="InParanoid" id="E4ZMW3"/>
<accession>E4ZMW3</accession>
<proteinExistence type="predicted"/>
<dbReference type="GeneID" id="13286979"/>
<dbReference type="EMBL" id="FP929094">
    <property type="protein sequence ID" value="CBX92566.1"/>
    <property type="molecule type" value="Genomic_DNA"/>
</dbReference>
<dbReference type="Gene3D" id="3.50.50.60">
    <property type="entry name" value="FAD/NAD(P)-binding domain"/>
    <property type="match status" value="1"/>
</dbReference>
<dbReference type="PANTHER" id="PTHR46865:SF7">
    <property type="entry name" value="MONOOXYGENASE, PUTATIVE (AFU_ORTHOLOGUE AFUA_8G07040)-RELATED"/>
    <property type="match status" value="1"/>
</dbReference>
<reference evidence="2" key="1">
    <citation type="journal article" date="2011" name="Nat. Commun.">
        <title>Effector diversification within compartments of the Leptosphaeria maculans genome affected by Repeat-Induced Point mutations.</title>
        <authorList>
            <person name="Rouxel T."/>
            <person name="Grandaubert J."/>
            <person name="Hane J.K."/>
            <person name="Hoede C."/>
            <person name="van de Wouw A.P."/>
            <person name="Couloux A."/>
            <person name="Dominguez V."/>
            <person name="Anthouard V."/>
            <person name="Bally P."/>
            <person name="Bourras S."/>
            <person name="Cozijnsen A.J."/>
            <person name="Ciuffetti L.M."/>
            <person name="Degrave A."/>
            <person name="Dilmaghani A."/>
            <person name="Duret L."/>
            <person name="Fudal I."/>
            <person name="Goodwin S.B."/>
            <person name="Gout L."/>
            <person name="Glaser N."/>
            <person name="Linglin J."/>
            <person name="Kema G.H.J."/>
            <person name="Lapalu N."/>
            <person name="Lawrence C.B."/>
            <person name="May K."/>
            <person name="Meyer M."/>
            <person name="Ollivier B."/>
            <person name="Poulain J."/>
            <person name="Schoch C.L."/>
            <person name="Simon A."/>
            <person name="Spatafora J.W."/>
            <person name="Stachowiak A."/>
            <person name="Turgeon B.G."/>
            <person name="Tyler B.M."/>
            <person name="Vincent D."/>
            <person name="Weissenbach J."/>
            <person name="Amselem J."/>
            <person name="Quesneville H."/>
            <person name="Oliver R.P."/>
            <person name="Wincker P."/>
            <person name="Balesdent M.-H."/>
            <person name="Howlett B.J."/>
        </authorList>
    </citation>
    <scope>NUCLEOTIDE SEQUENCE [LARGE SCALE GENOMIC DNA]</scope>
    <source>
        <strain evidence="2">JN3 / isolate v23.1.3 / race Av1-4-5-6-7-8</strain>
    </source>
</reference>
<dbReference type="SUPFAM" id="SSF51905">
    <property type="entry name" value="FAD/NAD(P)-binding domain"/>
    <property type="match status" value="1"/>
</dbReference>
<dbReference type="HOGENOM" id="CLU_009665_1_1_1"/>
<dbReference type="AlphaFoldDB" id="E4ZMW3"/>
<sequence length="321" mass="35907">MFFSGTKKERNKAEAKGIKDGGFTYIFNQTITALSPSTSPQTPGVNVTFSNSQTAHFDLVVAADGQGSRTRKLAFGEETSSSAFKSLNIHAAFYNIPRHPTESNLARIYMGPNRRMYLTRTGDRPETQIYHFLMDATPQESAHLSATFKRPLAEQKAAWTQLFQDAGWESPRFLKALQDVDDFYACEVGQVKMPGQKLHKDRVVLLGDAGYCPSLFTGMGTTLSLMGVAGELARNPRDVDKALDAYQEVMKQPILECQRLMPGVASGWYPKSEWAIWMWNSVLWGVACLKVDKMVAWVLGSLPASKTKWKIPDYEELMLDK</sequence>
<evidence type="ECO:0000313" key="2">
    <source>
        <dbReference type="Proteomes" id="UP000002668"/>
    </source>
</evidence>
<dbReference type="VEuPathDB" id="FungiDB:LEMA_P052720.1"/>
<dbReference type="InterPro" id="IPR036188">
    <property type="entry name" value="FAD/NAD-bd_sf"/>
</dbReference>
<gene>
    <name evidence="1" type="ORF">LEMA_P052720.1</name>
</gene>
<organism evidence="2">
    <name type="scientific">Leptosphaeria maculans (strain JN3 / isolate v23.1.3 / race Av1-4-5-6-7-8)</name>
    <name type="common">Blackleg fungus</name>
    <name type="synonym">Phoma lingam</name>
    <dbReference type="NCBI Taxonomy" id="985895"/>
    <lineage>
        <taxon>Eukaryota</taxon>
        <taxon>Fungi</taxon>
        <taxon>Dikarya</taxon>
        <taxon>Ascomycota</taxon>
        <taxon>Pezizomycotina</taxon>
        <taxon>Dothideomycetes</taxon>
        <taxon>Pleosporomycetidae</taxon>
        <taxon>Pleosporales</taxon>
        <taxon>Pleosporineae</taxon>
        <taxon>Leptosphaeriaceae</taxon>
        <taxon>Plenodomus</taxon>
        <taxon>Plenodomus lingam/Leptosphaeria maculans species complex</taxon>
    </lineage>
</organism>
<dbReference type="eggNOG" id="ENOG502QTX9">
    <property type="taxonomic scope" value="Eukaryota"/>
</dbReference>
<dbReference type="InterPro" id="IPR051704">
    <property type="entry name" value="FAD_aromatic-hydroxylase"/>
</dbReference>
<evidence type="ECO:0008006" key="3">
    <source>
        <dbReference type="Google" id="ProtNLM"/>
    </source>
</evidence>
<dbReference type="STRING" id="985895.E4ZMW3"/>